<keyword evidence="3" id="KW-1185">Reference proteome</keyword>
<dbReference type="InterPro" id="IPR001296">
    <property type="entry name" value="Glyco_trans_1"/>
</dbReference>
<dbReference type="CDD" id="cd01635">
    <property type="entry name" value="Glycosyltransferase_GTB-type"/>
    <property type="match status" value="1"/>
</dbReference>
<proteinExistence type="predicted"/>
<dbReference type="SUPFAM" id="SSF53756">
    <property type="entry name" value="UDP-Glycosyltransferase/glycogen phosphorylase"/>
    <property type="match status" value="1"/>
</dbReference>
<protein>
    <recommendedName>
        <fullName evidence="1">Glycosyl transferase family 1 domain-containing protein</fullName>
    </recommendedName>
</protein>
<gene>
    <name evidence="2" type="ORF">GCM10023213_10520</name>
</gene>
<evidence type="ECO:0000313" key="2">
    <source>
        <dbReference type="EMBL" id="GAA5136091.1"/>
    </source>
</evidence>
<evidence type="ECO:0000259" key="1">
    <source>
        <dbReference type="Pfam" id="PF00534"/>
    </source>
</evidence>
<accession>A0ABP9NXD8</accession>
<dbReference type="RefSeq" id="WP_345735320.1">
    <property type="nucleotide sequence ID" value="NZ_BAABIA010000002.1"/>
</dbReference>
<reference evidence="3" key="1">
    <citation type="journal article" date="2019" name="Int. J. Syst. Evol. Microbiol.">
        <title>The Global Catalogue of Microorganisms (GCM) 10K type strain sequencing project: providing services to taxonomists for standard genome sequencing and annotation.</title>
        <authorList>
            <consortium name="The Broad Institute Genomics Platform"/>
            <consortium name="The Broad Institute Genome Sequencing Center for Infectious Disease"/>
            <person name="Wu L."/>
            <person name="Ma J."/>
        </authorList>
    </citation>
    <scope>NUCLEOTIDE SEQUENCE [LARGE SCALE GENOMIC DNA]</scope>
    <source>
        <strain evidence="3">JCM 18053</strain>
    </source>
</reference>
<sequence length="443" mass="49167">MKLTPLSLIGTRFKDELRYSESIREACGKFLALASTLAKKPARLAMLARAVSLCDRETAWRPIMARLHETAQGADAELWLAVLRHSSRLPAIVKQKPSLTRTVILKSPGEQGEKGVLLHYFEYNLARVLLALPEEELRWLASHYDIILAASWTPTDYALLGLATARLPGGLWVQPATHGERTRLQDFHPQVRCLPGLACDWVEPSFYQPKPWAERSVDILMVANWGDFKRHWEFLEALKEMPRDLRIVLVGQNEGSNTRETIQQMAQQLSVPQSLEIRESLPIEEVTRLQCDAKISMVISRREGGCVAMVESLFAGAAIAMRKGASIGSAAHINPRTGAFLRPGHIAQDLLDLLARGASLDSAAWAVENISCHVTLAALEGSLKSHALDQGRPWTKGLTSVHWRPHPILADPAGRQLLKPAYDELHTRYPALFGADLMTKSAS</sequence>
<dbReference type="Pfam" id="PF00534">
    <property type="entry name" value="Glycos_transf_1"/>
    <property type="match status" value="1"/>
</dbReference>
<dbReference type="EMBL" id="BAABIA010000002">
    <property type="protein sequence ID" value="GAA5136091.1"/>
    <property type="molecule type" value="Genomic_DNA"/>
</dbReference>
<name>A0ABP9NXD8_9BACT</name>
<organism evidence="2 3">
    <name type="scientific">Prosthecobacter algae</name>
    <dbReference type="NCBI Taxonomy" id="1144682"/>
    <lineage>
        <taxon>Bacteria</taxon>
        <taxon>Pseudomonadati</taxon>
        <taxon>Verrucomicrobiota</taxon>
        <taxon>Verrucomicrobiia</taxon>
        <taxon>Verrucomicrobiales</taxon>
        <taxon>Verrucomicrobiaceae</taxon>
        <taxon>Prosthecobacter</taxon>
    </lineage>
</organism>
<feature type="domain" description="Glycosyl transferase family 1" evidence="1">
    <location>
        <begin position="211"/>
        <end position="323"/>
    </location>
</feature>
<dbReference type="Gene3D" id="3.40.50.2000">
    <property type="entry name" value="Glycogen Phosphorylase B"/>
    <property type="match status" value="1"/>
</dbReference>
<evidence type="ECO:0000313" key="3">
    <source>
        <dbReference type="Proteomes" id="UP001499852"/>
    </source>
</evidence>
<comment type="caution">
    <text evidence="2">The sequence shown here is derived from an EMBL/GenBank/DDBJ whole genome shotgun (WGS) entry which is preliminary data.</text>
</comment>
<dbReference type="Proteomes" id="UP001499852">
    <property type="component" value="Unassembled WGS sequence"/>
</dbReference>